<accession>A0A5C1A8Y1</accession>
<evidence type="ECO:0000313" key="2">
    <source>
        <dbReference type="EMBL" id="QEL14663.1"/>
    </source>
</evidence>
<evidence type="ECO:0000313" key="3">
    <source>
        <dbReference type="Proteomes" id="UP000324974"/>
    </source>
</evidence>
<dbReference type="KEGG" id="lrs:PX52LOC_01556"/>
<reference evidence="3" key="1">
    <citation type="submission" date="2019-08" db="EMBL/GenBank/DDBJ databases">
        <title>Limnoglobus roseus gen. nov., sp. nov., a novel freshwater planctomycete with a giant genome from the family Gemmataceae.</title>
        <authorList>
            <person name="Kulichevskaya I.S."/>
            <person name="Naumoff D.G."/>
            <person name="Miroshnikov K."/>
            <person name="Ivanova A."/>
            <person name="Philippov D.A."/>
            <person name="Hakobyan A."/>
            <person name="Rijpstra I.C."/>
            <person name="Sinninghe Damste J.S."/>
            <person name="Liesack W."/>
            <person name="Dedysh S.N."/>
        </authorList>
    </citation>
    <scope>NUCLEOTIDE SEQUENCE [LARGE SCALE GENOMIC DNA]</scope>
    <source>
        <strain evidence="3">PX52</strain>
    </source>
</reference>
<evidence type="ECO:0000256" key="1">
    <source>
        <dbReference type="SAM" id="MobiDB-lite"/>
    </source>
</evidence>
<dbReference type="Gene3D" id="2.60.40.10">
    <property type="entry name" value="Immunoglobulins"/>
    <property type="match status" value="1"/>
</dbReference>
<feature type="region of interest" description="Disordered" evidence="1">
    <location>
        <begin position="1"/>
        <end position="36"/>
    </location>
</feature>
<keyword evidence="3" id="KW-1185">Reference proteome</keyword>
<dbReference type="OrthoDB" id="281315at2"/>
<proteinExistence type="predicted"/>
<dbReference type="EMBL" id="CP042425">
    <property type="protein sequence ID" value="QEL14663.1"/>
    <property type="molecule type" value="Genomic_DNA"/>
</dbReference>
<dbReference type="Proteomes" id="UP000324974">
    <property type="component" value="Chromosome"/>
</dbReference>
<dbReference type="RefSeq" id="WP_149109540.1">
    <property type="nucleotide sequence ID" value="NZ_CP042425.1"/>
</dbReference>
<feature type="compositionally biased region" description="Polar residues" evidence="1">
    <location>
        <begin position="10"/>
        <end position="25"/>
    </location>
</feature>
<protein>
    <submittedName>
        <fullName evidence="2">PKD domain-containing protein</fullName>
    </submittedName>
</protein>
<gene>
    <name evidence="2" type="ORF">PX52LOC_01556</name>
</gene>
<name>A0A5C1A8Y1_9BACT</name>
<dbReference type="InterPro" id="IPR013783">
    <property type="entry name" value="Ig-like_fold"/>
</dbReference>
<sequence>MLNAPGSGTPGFTTYTGSNPQQSSLPAPPEGGSAVYNGHNGPGSYVLYQDITLPAGQAQTLSLTAFYQNQFTQGFITPATLDYRTGPNQQFRIDIVSPTGDPLATTSDVVKLNVFRTAVGDPLARGAFTVTVDLGAFAGQTVRLRVAVTNSQLFLFGGVDNVHFAPTVPPTPGAVQGVKFNDLDGDGVRDLNEPGLQGWTIYADTNLNGWPDAGEPSTVTGPDGAYPLALLPGTYRIRELNQGG</sequence>
<dbReference type="AlphaFoldDB" id="A0A5C1A8Y1"/>
<organism evidence="2 3">
    <name type="scientific">Limnoglobus roseus</name>
    <dbReference type="NCBI Taxonomy" id="2598579"/>
    <lineage>
        <taxon>Bacteria</taxon>
        <taxon>Pseudomonadati</taxon>
        <taxon>Planctomycetota</taxon>
        <taxon>Planctomycetia</taxon>
        <taxon>Gemmatales</taxon>
        <taxon>Gemmataceae</taxon>
        <taxon>Limnoglobus</taxon>
    </lineage>
</organism>
<dbReference type="SUPFAM" id="SSF117074">
    <property type="entry name" value="Hypothetical protein PA1324"/>
    <property type="match status" value="1"/>
</dbReference>